<feature type="transmembrane region" description="Helical" evidence="1">
    <location>
        <begin position="37"/>
        <end position="57"/>
    </location>
</feature>
<organism evidence="2 3">
    <name type="scientific">Pedobacter frigiditerrae</name>
    <dbReference type="NCBI Taxonomy" id="2530452"/>
    <lineage>
        <taxon>Bacteria</taxon>
        <taxon>Pseudomonadati</taxon>
        <taxon>Bacteroidota</taxon>
        <taxon>Sphingobacteriia</taxon>
        <taxon>Sphingobacteriales</taxon>
        <taxon>Sphingobacteriaceae</taxon>
        <taxon>Pedobacter</taxon>
    </lineage>
</organism>
<keyword evidence="1" id="KW-0812">Transmembrane</keyword>
<evidence type="ECO:0000313" key="2">
    <source>
        <dbReference type="EMBL" id="TCC89524.1"/>
    </source>
</evidence>
<evidence type="ECO:0000313" key="3">
    <source>
        <dbReference type="Proteomes" id="UP000292884"/>
    </source>
</evidence>
<dbReference type="OrthoDB" id="773014at2"/>
<keyword evidence="1" id="KW-0472">Membrane</keyword>
<dbReference type="RefSeq" id="WP_131554511.1">
    <property type="nucleotide sequence ID" value="NZ_SJSK01000004.1"/>
</dbReference>
<protein>
    <submittedName>
        <fullName evidence="2">Uncharacterized protein</fullName>
    </submittedName>
</protein>
<name>A0A4R0MUF4_9SPHI</name>
<proteinExistence type="predicted"/>
<dbReference type="Proteomes" id="UP000292884">
    <property type="component" value="Unassembled WGS sequence"/>
</dbReference>
<keyword evidence="3" id="KW-1185">Reference proteome</keyword>
<dbReference type="EMBL" id="SJSK01000004">
    <property type="protein sequence ID" value="TCC89524.1"/>
    <property type="molecule type" value="Genomic_DNA"/>
</dbReference>
<dbReference type="AlphaFoldDB" id="A0A4R0MUF4"/>
<evidence type="ECO:0000256" key="1">
    <source>
        <dbReference type="SAM" id="Phobius"/>
    </source>
</evidence>
<accession>A0A4R0MUF4</accession>
<sequence>MRKVLAVILTIFTLYAIKETVVIFTSSDVEIASHRKQLILIALSITVPLVVLSLWLWRPKPKNVE</sequence>
<keyword evidence="1" id="KW-1133">Transmembrane helix</keyword>
<comment type="caution">
    <text evidence="2">The sequence shown here is derived from an EMBL/GenBank/DDBJ whole genome shotgun (WGS) entry which is preliminary data.</text>
</comment>
<gene>
    <name evidence="2" type="ORF">EZ428_17690</name>
</gene>
<reference evidence="2 3" key="1">
    <citation type="submission" date="2019-02" db="EMBL/GenBank/DDBJ databases">
        <title>Pedobacter sp. RP-1-13 sp. nov., isolated from Arctic soil.</title>
        <authorList>
            <person name="Dahal R.H."/>
        </authorList>
    </citation>
    <scope>NUCLEOTIDE SEQUENCE [LARGE SCALE GENOMIC DNA]</scope>
    <source>
        <strain evidence="2 3">RP-1-13</strain>
    </source>
</reference>